<dbReference type="GO" id="GO:0000324">
    <property type="term" value="C:fungal-type vacuole"/>
    <property type="evidence" value="ECO:0007669"/>
    <property type="project" value="TreeGrafter"/>
</dbReference>
<reference evidence="6" key="1">
    <citation type="submission" date="2020-07" db="EMBL/GenBank/DDBJ databases">
        <authorList>
            <person name="Nieuwenhuis M."/>
            <person name="Van De Peppel L.J.J."/>
        </authorList>
    </citation>
    <scope>NUCLEOTIDE SEQUENCE</scope>
    <source>
        <strain evidence="6">AP01</strain>
        <tissue evidence="6">Mycelium</tissue>
    </source>
</reference>
<accession>A0A9P7GBS7</accession>
<evidence type="ECO:0000256" key="1">
    <source>
        <dbReference type="ARBA" id="ARBA00004141"/>
    </source>
</evidence>
<comment type="caution">
    <text evidence="6">The sequence shown here is derived from an EMBL/GenBank/DDBJ whole genome shotgun (WGS) entry which is preliminary data.</text>
</comment>
<proteinExistence type="predicted"/>
<keyword evidence="3 5" id="KW-1133">Transmembrane helix</keyword>
<evidence type="ECO:0000256" key="5">
    <source>
        <dbReference type="SAM" id="Phobius"/>
    </source>
</evidence>
<evidence type="ECO:0000256" key="2">
    <source>
        <dbReference type="ARBA" id="ARBA00022692"/>
    </source>
</evidence>
<evidence type="ECO:0000256" key="4">
    <source>
        <dbReference type="ARBA" id="ARBA00023136"/>
    </source>
</evidence>
<dbReference type="GO" id="GO:0005886">
    <property type="term" value="C:plasma membrane"/>
    <property type="evidence" value="ECO:0007669"/>
    <property type="project" value="TreeGrafter"/>
</dbReference>
<feature type="transmembrane region" description="Helical" evidence="5">
    <location>
        <begin position="6"/>
        <end position="27"/>
    </location>
</feature>
<dbReference type="AlphaFoldDB" id="A0A9P7GBS7"/>
<evidence type="ECO:0000256" key="3">
    <source>
        <dbReference type="ARBA" id="ARBA00022989"/>
    </source>
</evidence>
<reference evidence="6" key="2">
    <citation type="submission" date="2021-10" db="EMBL/GenBank/DDBJ databases">
        <title>Phylogenomics reveals ancestral predisposition of the termite-cultivated fungus Termitomyces towards a domesticated lifestyle.</title>
        <authorList>
            <person name="Auxier B."/>
            <person name="Grum-Grzhimaylo A."/>
            <person name="Cardenas M.E."/>
            <person name="Lodge J.D."/>
            <person name="Laessoe T."/>
            <person name="Pedersen O."/>
            <person name="Smith M.E."/>
            <person name="Kuyper T.W."/>
            <person name="Franco-Molano E.A."/>
            <person name="Baroni T.J."/>
            <person name="Aanen D.K."/>
        </authorList>
    </citation>
    <scope>NUCLEOTIDE SEQUENCE</scope>
    <source>
        <strain evidence="6">AP01</strain>
        <tissue evidence="6">Mycelium</tissue>
    </source>
</reference>
<keyword evidence="4 5" id="KW-0472">Membrane</keyword>
<organism evidence="6 7">
    <name type="scientific">Asterophora parasitica</name>
    <dbReference type="NCBI Taxonomy" id="117018"/>
    <lineage>
        <taxon>Eukaryota</taxon>
        <taxon>Fungi</taxon>
        <taxon>Dikarya</taxon>
        <taxon>Basidiomycota</taxon>
        <taxon>Agaricomycotina</taxon>
        <taxon>Agaricomycetes</taxon>
        <taxon>Agaricomycetidae</taxon>
        <taxon>Agaricales</taxon>
        <taxon>Tricholomatineae</taxon>
        <taxon>Lyophyllaceae</taxon>
        <taxon>Asterophora</taxon>
    </lineage>
</organism>
<keyword evidence="2 5" id="KW-0812">Transmembrane</keyword>
<dbReference type="EMBL" id="JABCKV010000031">
    <property type="protein sequence ID" value="KAG5645828.1"/>
    <property type="molecule type" value="Genomic_DNA"/>
</dbReference>
<dbReference type="InterPro" id="IPR007568">
    <property type="entry name" value="RTA1"/>
</dbReference>
<sequence length="133" mass="15084">MLGGIVFQLVTISVYACLAIEFLARYLKDKPFTSRHDYSEFLKRAMTPKTKIMTAALCFSTICLFIRAVYRTIELADGWNGRIISTQLYFNVLDGAMVVLAIYTMNIVHPGIYLPSDDETSSSEEFPLKPREV</sequence>
<feature type="transmembrane region" description="Helical" evidence="5">
    <location>
        <begin position="90"/>
        <end position="108"/>
    </location>
</feature>
<dbReference type="Pfam" id="PF04479">
    <property type="entry name" value="RTA1"/>
    <property type="match status" value="1"/>
</dbReference>
<dbReference type="PANTHER" id="PTHR31465">
    <property type="entry name" value="PROTEIN RTA1-RELATED"/>
    <property type="match status" value="1"/>
</dbReference>
<dbReference type="PANTHER" id="PTHR31465:SF11">
    <property type="entry name" value="DOMAIN PROTEIN, PUTATIVE (AFU_ORTHOLOGUE AFUA_3G10770)-RELATED"/>
    <property type="match status" value="1"/>
</dbReference>
<gene>
    <name evidence="6" type="ORF">DXG03_005169</name>
</gene>
<evidence type="ECO:0000313" key="6">
    <source>
        <dbReference type="EMBL" id="KAG5645828.1"/>
    </source>
</evidence>
<feature type="transmembrane region" description="Helical" evidence="5">
    <location>
        <begin position="52"/>
        <end position="70"/>
    </location>
</feature>
<dbReference type="OrthoDB" id="3358017at2759"/>
<evidence type="ECO:0000313" key="7">
    <source>
        <dbReference type="Proteomes" id="UP000775547"/>
    </source>
</evidence>
<comment type="subcellular location">
    <subcellularLocation>
        <location evidence="1">Membrane</location>
        <topology evidence="1">Multi-pass membrane protein</topology>
    </subcellularLocation>
</comment>
<name>A0A9P7GBS7_9AGAR</name>
<protein>
    <submittedName>
        <fullName evidence="6">Uncharacterized protein</fullName>
    </submittedName>
</protein>
<dbReference type="Proteomes" id="UP000775547">
    <property type="component" value="Unassembled WGS sequence"/>
</dbReference>
<keyword evidence="7" id="KW-1185">Reference proteome</keyword>